<dbReference type="InterPro" id="IPR033900">
    <property type="entry name" value="Gram_neg_porin_domain"/>
</dbReference>
<sequence>MRPSFNSRRLHVRTFKPLALAVTSALAVTAWADESSFSVSGFGTVSAVKTDTNDAQFRSGTRQPNGADRSVNFGVDTKLGVQVVGKMSEQFSATVQVLSQKNRDGNFKPDAEWAFLKYNITPDLSVRGGRMGLPIFLISDYRNVGYANTWARPPVDVYAQVAGASYGGLDLIWKMSLGDNTLTVQPYAGESKSELPSGFDFHFKKLLGVNATYEMGSWLFRAGYVGTDITATSPGLTTLIATMRGVAANPALPASVRDPWGKATSELEIKKKKASFAGLGAIYDDGQLVFQGEYTQRRTDSLVEDTDGWYTTLGYRFGDFMPYVSYADVRTDLNHAADNLPTPTASLAGLKAAIIDTKAGADQSTTTLGVRWNAWKNVALKAQFDRVETEVGKDHFFAAAKPGFAGKSVNVYTVAVDFIF</sequence>
<feature type="domain" description="Porin" evidence="2">
    <location>
        <begin position="19"/>
        <end position="390"/>
    </location>
</feature>
<evidence type="ECO:0000313" key="3">
    <source>
        <dbReference type="EMBL" id="GLR11828.1"/>
    </source>
</evidence>
<keyword evidence="4" id="KW-1185">Reference proteome</keyword>
<organism evidence="3 4">
    <name type="scientific">Chitinimonas prasina</name>
    <dbReference type="NCBI Taxonomy" id="1434937"/>
    <lineage>
        <taxon>Bacteria</taxon>
        <taxon>Pseudomonadati</taxon>
        <taxon>Pseudomonadota</taxon>
        <taxon>Betaproteobacteria</taxon>
        <taxon>Neisseriales</taxon>
        <taxon>Chitinibacteraceae</taxon>
        <taxon>Chitinimonas</taxon>
    </lineage>
</organism>
<evidence type="ECO:0000256" key="1">
    <source>
        <dbReference type="SAM" id="SignalP"/>
    </source>
</evidence>
<dbReference type="EMBL" id="BSOG01000001">
    <property type="protein sequence ID" value="GLR11828.1"/>
    <property type="molecule type" value="Genomic_DNA"/>
</dbReference>
<keyword evidence="1" id="KW-0732">Signal</keyword>
<feature type="signal peptide" evidence="1">
    <location>
        <begin position="1"/>
        <end position="32"/>
    </location>
</feature>
<dbReference type="Proteomes" id="UP001156706">
    <property type="component" value="Unassembled WGS sequence"/>
</dbReference>
<gene>
    <name evidence="3" type="ORF">GCM10007907_06180</name>
</gene>
<evidence type="ECO:0000313" key="4">
    <source>
        <dbReference type="Proteomes" id="UP001156706"/>
    </source>
</evidence>
<evidence type="ECO:0000259" key="2">
    <source>
        <dbReference type="Pfam" id="PF13609"/>
    </source>
</evidence>
<dbReference type="SUPFAM" id="SSF56935">
    <property type="entry name" value="Porins"/>
    <property type="match status" value="1"/>
</dbReference>
<name>A0ABQ5YDY3_9NEIS</name>
<dbReference type="InterPro" id="IPR023614">
    <property type="entry name" value="Porin_dom_sf"/>
</dbReference>
<comment type="caution">
    <text evidence="3">The sequence shown here is derived from an EMBL/GenBank/DDBJ whole genome shotgun (WGS) entry which is preliminary data.</text>
</comment>
<accession>A0ABQ5YDY3</accession>
<protein>
    <recommendedName>
        <fullName evidence="2">Porin domain-containing protein</fullName>
    </recommendedName>
</protein>
<dbReference type="Gene3D" id="2.40.160.10">
    <property type="entry name" value="Porin"/>
    <property type="match status" value="1"/>
</dbReference>
<dbReference type="Pfam" id="PF13609">
    <property type="entry name" value="Porin_4"/>
    <property type="match status" value="1"/>
</dbReference>
<reference evidence="4" key="1">
    <citation type="journal article" date="2019" name="Int. J. Syst. Evol. Microbiol.">
        <title>The Global Catalogue of Microorganisms (GCM) 10K type strain sequencing project: providing services to taxonomists for standard genome sequencing and annotation.</title>
        <authorList>
            <consortium name="The Broad Institute Genomics Platform"/>
            <consortium name="The Broad Institute Genome Sequencing Center for Infectious Disease"/>
            <person name="Wu L."/>
            <person name="Ma J."/>
        </authorList>
    </citation>
    <scope>NUCLEOTIDE SEQUENCE [LARGE SCALE GENOMIC DNA]</scope>
    <source>
        <strain evidence="4">NBRC 110044</strain>
    </source>
</reference>
<feature type="chain" id="PRO_5047245203" description="Porin domain-containing protein" evidence="1">
    <location>
        <begin position="33"/>
        <end position="420"/>
    </location>
</feature>
<proteinExistence type="predicted"/>